<organism evidence="1 2">
    <name type="scientific">Perkinsus chesapeaki</name>
    <name type="common">Clam parasite</name>
    <name type="synonym">Perkinsus andrewsi</name>
    <dbReference type="NCBI Taxonomy" id="330153"/>
    <lineage>
        <taxon>Eukaryota</taxon>
        <taxon>Sar</taxon>
        <taxon>Alveolata</taxon>
        <taxon>Perkinsozoa</taxon>
        <taxon>Perkinsea</taxon>
        <taxon>Perkinsida</taxon>
        <taxon>Perkinsidae</taxon>
        <taxon>Perkinsus</taxon>
    </lineage>
</organism>
<sequence length="65" mass="7169">IPILNLMDSAKRLLKVMLDALARTILGCTVNQLRYGHTLPNPVYAGKSALKTPIVRASLTVMLHR</sequence>
<evidence type="ECO:0000313" key="1">
    <source>
        <dbReference type="EMBL" id="KAF4650743.1"/>
    </source>
</evidence>
<protein>
    <submittedName>
        <fullName evidence="1">Uncharacterized protein</fullName>
    </submittedName>
</protein>
<feature type="non-terminal residue" evidence="1">
    <location>
        <position position="65"/>
    </location>
</feature>
<comment type="caution">
    <text evidence="1">The sequence shown here is derived from an EMBL/GenBank/DDBJ whole genome shotgun (WGS) entry which is preliminary data.</text>
</comment>
<name>A0A7J6KTR9_PERCH</name>
<dbReference type="Proteomes" id="UP000591131">
    <property type="component" value="Unassembled WGS sequence"/>
</dbReference>
<reference evidence="1 2" key="1">
    <citation type="submission" date="2020-04" db="EMBL/GenBank/DDBJ databases">
        <title>Perkinsus chesapeaki whole genome sequence.</title>
        <authorList>
            <person name="Bogema D.R."/>
        </authorList>
    </citation>
    <scope>NUCLEOTIDE SEQUENCE [LARGE SCALE GENOMIC DNA]</scope>
    <source>
        <strain evidence="1">ATCC PRA-425</strain>
    </source>
</reference>
<dbReference type="EMBL" id="JAAPAO010001189">
    <property type="protein sequence ID" value="KAF4650743.1"/>
    <property type="molecule type" value="Genomic_DNA"/>
</dbReference>
<gene>
    <name evidence="1" type="ORF">FOL47_000882</name>
</gene>
<keyword evidence="2" id="KW-1185">Reference proteome</keyword>
<feature type="non-terminal residue" evidence="1">
    <location>
        <position position="1"/>
    </location>
</feature>
<evidence type="ECO:0000313" key="2">
    <source>
        <dbReference type="Proteomes" id="UP000591131"/>
    </source>
</evidence>
<dbReference type="AlphaFoldDB" id="A0A7J6KTR9"/>
<proteinExistence type="predicted"/>
<accession>A0A7J6KTR9</accession>